<dbReference type="GeneID" id="55012123"/>
<proteinExistence type="predicted"/>
<dbReference type="Proteomes" id="UP000295568">
    <property type="component" value="Segment"/>
</dbReference>
<keyword evidence="2" id="KW-1185">Reference proteome</keyword>
<dbReference type="EMBL" id="MK524501">
    <property type="protein sequence ID" value="QBP33382.1"/>
    <property type="molecule type" value="Genomic_DNA"/>
</dbReference>
<protein>
    <submittedName>
        <fullName evidence="1">Uncharacterized protein</fullName>
    </submittedName>
</protein>
<evidence type="ECO:0000313" key="1">
    <source>
        <dbReference type="EMBL" id="QBP33382.1"/>
    </source>
</evidence>
<sequence>MLPATYEAQNLREGYEISGSLVVDSIGAGSNPAYVWIKFHNGDSGLFNRRDRFEVTHRW</sequence>
<reference evidence="1 2" key="1">
    <citation type="submission" date="2019-02" db="EMBL/GenBank/DDBJ databases">
        <authorList>
            <person name="Rowley M."/>
            <person name="Stucki C."/>
            <person name="Ghiringhelli B."/>
            <person name="Naegele L."/>
            <person name="Emmons C.B."/>
            <person name="Slowan-Pomeroy T."/>
            <person name="Briggs L.A."/>
            <person name="Garlena R.A."/>
            <person name="Russell D.A."/>
            <person name="Pope W.H."/>
            <person name="Molloy S.D."/>
            <person name="Jacobs-Sera D."/>
            <person name="Hatfull G.F."/>
        </authorList>
    </citation>
    <scope>NUCLEOTIDE SEQUENCE [LARGE SCALE GENOMIC DNA]</scope>
</reference>
<dbReference type="RefSeq" id="YP_009820682.1">
    <property type="nucleotide sequence ID" value="NC_048169.1"/>
</dbReference>
<dbReference type="KEGG" id="vg:55012123"/>
<gene>
    <name evidence="1" type="primary">168</name>
    <name evidence="1" type="ORF">SEA_BRUTONGASTER_168</name>
</gene>
<evidence type="ECO:0000313" key="2">
    <source>
        <dbReference type="Proteomes" id="UP000295568"/>
    </source>
</evidence>
<organism evidence="1 2">
    <name type="scientific">Gordonia phage BrutonGaster</name>
    <dbReference type="NCBI Taxonomy" id="2530116"/>
    <lineage>
        <taxon>Viruses</taxon>
        <taxon>Duplodnaviria</taxon>
        <taxon>Heunggongvirae</taxon>
        <taxon>Uroviricota</taxon>
        <taxon>Caudoviricetes</taxon>
        <taxon>Oneupvirus</taxon>
        <taxon>Oneupvirus brutongaster</taxon>
    </lineage>
</organism>
<accession>A0A482JKU9</accession>
<name>A0A482JKU9_9CAUD</name>